<organism evidence="9 10">
    <name type="scientific">Grifola frondosa</name>
    <name type="common">Maitake</name>
    <name type="synonym">Polyporus frondosus</name>
    <dbReference type="NCBI Taxonomy" id="5627"/>
    <lineage>
        <taxon>Eukaryota</taxon>
        <taxon>Fungi</taxon>
        <taxon>Dikarya</taxon>
        <taxon>Basidiomycota</taxon>
        <taxon>Agaricomycotina</taxon>
        <taxon>Agaricomycetes</taxon>
        <taxon>Polyporales</taxon>
        <taxon>Grifolaceae</taxon>
        <taxon>Grifola</taxon>
    </lineage>
</organism>
<evidence type="ECO:0000256" key="2">
    <source>
        <dbReference type="ARBA" id="ARBA00008335"/>
    </source>
</evidence>
<keyword evidence="6 7" id="KW-0472">Membrane</keyword>
<keyword evidence="8" id="KW-0732">Signal</keyword>
<comment type="caution">
    <text evidence="9">The sequence shown here is derived from an EMBL/GenBank/DDBJ whole genome shotgun (WGS) entry which is preliminary data.</text>
</comment>
<dbReference type="PANTHER" id="PTHR23514">
    <property type="entry name" value="BYPASS OF STOP CODON PROTEIN 6"/>
    <property type="match status" value="1"/>
</dbReference>
<dbReference type="AlphaFoldDB" id="A0A1C7LRJ8"/>
<dbReference type="EMBL" id="LUGG01000024">
    <property type="protein sequence ID" value="OBZ67290.1"/>
    <property type="molecule type" value="Genomic_DNA"/>
</dbReference>
<name>A0A1C7LRJ8_GRIFR</name>
<gene>
    <name evidence="9" type="primary">BSC6_0</name>
    <name evidence="9" type="ORF">A0H81_12690</name>
</gene>
<dbReference type="OMA" id="IFNIANC"/>
<evidence type="ECO:0000256" key="6">
    <source>
        <dbReference type="ARBA" id="ARBA00023136"/>
    </source>
</evidence>
<keyword evidence="5 7" id="KW-1133">Transmembrane helix</keyword>
<evidence type="ECO:0000256" key="8">
    <source>
        <dbReference type="SAM" id="SignalP"/>
    </source>
</evidence>
<accession>A0A1C7LRJ8</accession>
<evidence type="ECO:0000313" key="10">
    <source>
        <dbReference type="Proteomes" id="UP000092993"/>
    </source>
</evidence>
<evidence type="ECO:0000256" key="5">
    <source>
        <dbReference type="ARBA" id="ARBA00022989"/>
    </source>
</evidence>
<comment type="similarity">
    <text evidence="2">Belongs to the major facilitator superfamily.</text>
</comment>
<reference evidence="9 10" key="1">
    <citation type="submission" date="2016-03" db="EMBL/GenBank/DDBJ databases">
        <title>Whole genome sequencing of Grifola frondosa 9006-11.</title>
        <authorList>
            <person name="Min B."/>
            <person name="Park H."/>
            <person name="Kim J.-G."/>
            <person name="Cho H."/>
            <person name="Oh Y.-L."/>
            <person name="Kong W.-S."/>
            <person name="Choi I.-G."/>
        </authorList>
    </citation>
    <scope>NUCLEOTIDE SEQUENCE [LARGE SCALE GENOMIC DNA]</scope>
    <source>
        <strain evidence="9 10">9006-11</strain>
    </source>
</reference>
<evidence type="ECO:0000313" key="9">
    <source>
        <dbReference type="EMBL" id="OBZ67290.1"/>
    </source>
</evidence>
<dbReference type="Gene3D" id="1.20.1250.20">
    <property type="entry name" value="MFS general substrate transporter like domains"/>
    <property type="match status" value="1"/>
</dbReference>
<dbReference type="Proteomes" id="UP000092993">
    <property type="component" value="Unassembled WGS sequence"/>
</dbReference>
<dbReference type="OrthoDB" id="413079at2759"/>
<keyword evidence="3" id="KW-0813">Transport</keyword>
<feature type="signal peptide" evidence="8">
    <location>
        <begin position="1"/>
        <end position="22"/>
    </location>
</feature>
<feature type="transmembrane region" description="Helical" evidence="7">
    <location>
        <begin position="144"/>
        <end position="167"/>
    </location>
</feature>
<evidence type="ECO:0000256" key="1">
    <source>
        <dbReference type="ARBA" id="ARBA00004127"/>
    </source>
</evidence>
<evidence type="ECO:0000256" key="4">
    <source>
        <dbReference type="ARBA" id="ARBA00022692"/>
    </source>
</evidence>
<dbReference type="GO" id="GO:0016020">
    <property type="term" value="C:membrane"/>
    <property type="evidence" value="ECO:0007669"/>
    <property type="project" value="TreeGrafter"/>
</dbReference>
<dbReference type="SUPFAM" id="SSF103473">
    <property type="entry name" value="MFS general substrate transporter"/>
    <property type="match status" value="1"/>
</dbReference>
<feature type="transmembrane region" description="Helical" evidence="7">
    <location>
        <begin position="58"/>
        <end position="78"/>
    </location>
</feature>
<feature type="transmembrane region" description="Helical" evidence="7">
    <location>
        <begin position="222"/>
        <end position="244"/>
    </location>
</feature>
<feature type="transmembrane region" description="Helical" evidence="7">
    <location>
        <begin position="84"/>
        <end position="106"/>
    </location>
</feature>
<feature type="chain" id="PRO_5008888761" evidence="8">
    <location>
        <begin position="23"/>
        <end position="250"/>
    </location>
</feature>
<evidence type="ECO:0000256" key="7">
    <source>
        <dbReference type="SAM" id="Phobius"/>
    </source>
</evidence>
<dbReference type="PANTHER" id="PTHR23514:SF3">
    <property type="entry name" value="BYPASS OF STOP CODON PROTEIN 6"/>
    <property type="match status" value="1"/>
</dbReference>
<comment type="subcellular location">
    <subcellularLocation>
        <location evidence="1">Endomembrane system</location>
        <topology evidence="1">Multi-pass membrane protein</topology>
    </subcellularLocation>
</comment>
<dbReference type="InterPro" id="IPR036259">
    <property type="entry name" value="MFS_trans_sf"/>
</dbReference>
<sequence length="250" mass="26616">MSAGLLTMFDVTYLLFPVKVMAIGASAQAIGGFGIALQDAGANGFVASLKDNASTKMGILHAVYGAGAFSSPLVATQFSALPRWSFHFLVSLGIALSNIILLIAVFRFKNQDDCLAEIGQAPPAERTESAEEGGKYKQIFRLRALHLVAFFILIYVGVEVTIGGWIVTYVVDLRGGGPSAGYISSGFFGADTWSRGAVMGQSEDWRTSCDFRLRHSRSRLELVVWLVPSLIGGAVAVSFVGVLLGPSTQS</sequence>
<keyword evidence="10" id="KW-1185">Reference proteome</keyword>
<dbReference type="InterPro" id="IPR051788">
    <property type="entry name" value="MFS_Transporter"/>
</dbReference>
<dbReference type="GO" id="GO:0012505">
    <property type="term" value="C:endomembrane system"/>
    <property type="evidence" value="ECO:0007669"/>
    <property type="project" value="UniProtKB-SubCell"/>
</dbReference>
<feature type="transmembrane region" description="Helical" evidence="7">
    <location>
        <begin position="12"/>
        <end position="37"/>
    </location>
</feature>
<proteinExistence type="inferred from homology"/>
<dbReference type="STRING" id="5627.A0A1C7LRJ8"/>
<keyword evidence="4 7" id="KW-0812">Transmembrane</keyword>
<protein>
    <submittedName>
        <fullName evidence="9">Bypass of stop codon protein 6</fullName>
    </submittedName>
</protein>
<evidence type="ECO:0000256" key="3">
    <source>
        <dbReference type="ARBA" id="ARBA00022448"/>
    </source>
</evidence>